<comment type="similarity">
    <text evidence="1">Belongs to the ABC-2 integral membrane protein family.</text>
</comment>
<comment type="caution">
    <text evidence="4">The sequence shown here is derived from an EMBL/GenBank/DDBJ whole genome shotgun (WGS) entry which is preliminary data.</text>
</comment>
<evidence type="ECO:0000256" key="2">
    <source>
        <dbReference type="ARBA" id="ARBA00022448"/>
    </source>
</evidence>
<sequence length="249" mass="28751">MEKVSILWALVRRDYALQYAGSFLGISWMFLQNLVLISMYALVFLVLNLKTPSTQEDFTAYLLTGLLYWIPIQELLVRGTGILTDNRALLKRSSLGIDLFLWIPYVQFLIHSLITSIPVFIYLAYSGKLNLAGVFVGYLTLVFSGLYLMLLLHYLSRLNILLKDISPLIRLVSQLIFWGIPVLYYPTGLLKEWNGFNPFTIPLDVFRSSVISGFTPQFDWIQILPFLFSFFLVYLLAKRKFQSVILDHL</sequence>
<evidence type="ECO:0000256" key="1">
    <source>
        <dbReference type="ARBA" id="ARBA00007783"/>
    </source>
</evidence>
<dbReference type="PANTHER" id="PTHR30413:SF10">
    <property type="entry name" value="CAPSULE POLYSACCHARIDE EXPORT INNER-MEMBRANE PROTEIN CTRC"/>
    <property type="match status" value="1"/>
</dbReference>
<feature type="transmembrane region" description="Helical" evidence="3">
    <location>
        <begin position="58"/>
        <end position="78"/>
    </location>
</feature>
<feature type="transmembrane region" description="Helical" evidence="3">
    <location>
        <begin position="167"/>
        <end position="185"/>
    </location>
</feature>
<gene>
    <name evidence="4" type="ORF">EHQ30_10330</name>
</gene>
<evidence type="ECO:0000313" key="4">
    <source>
        <dbReference type="EMBL" id="TGK96960.1"/>
    </source>
</evidence>
<keyword evidence="3" id="KW-0812">Transmembrane</keyword>
<keyword evidence="5" id="KW-1185">Reference proteome</keyword>
<dbReference type="AlphaFoldDB" id="A0A2M9XZK0"/>
<feature type="transmembrane region" description="Helical" evidence="3">
    <location>
        <begin position="21"/>
        <end position="46"/>
    </location>
</feature>
<organism evidence="4 5">
    <name type="scientific">Leptospira brenneri</name>
    <dbReference type="NCBI Taxonomy" id="2023182"/>
    <lineage>
        <taxon>Bacteria</taxon>
        <taxon>Pseudomonadati</taxon>
        <taxon>Spirochaetota</taxon>
        <taxon>Spirochaetia</taxon>
        <taxon>Leptospirales</taxon>
        <taxon>Leptospiraceae</taxon>
        <taxon>Leptospira</taxon>
    </lineage>
</organism>
<dbReference type="EMBL" id="RQFP01000001">
    <property type="protein sequence ID" value="TGK96960.1"/>
    <property type="molecule type" value="Genomic_DNA"/>
</dbReference>
<accession>A0A2M9XZK0</accession>
<feature type="transmembrane region" description="Helical" evidence="3">
    <location>
        <begin position="131"/>
        <end position="155"/>
    </location>
</feature>
<dbReference type="Proteomes" id="UP000297891">
    <property type="component" value="Unassembled WGS sequence"/>
</dbReference>
<keyword evidence="3" id="KW-1133">Transmembrane helix</keyword>
<dbReference type="OrthoDB" id="336569at2"/>
<evidence type="ECO:0000256" key="3">
    <source>
        <dbReference type="SAM" id="Phobius"/>
    </source>
</evidence>
<dbReference type="RefSeq" id="WP_100791395.1">
    <property type="nucleotide sequence ID" value="NZ_NPDQ01000006.1"/>
</dbReference>
<keyword evidence="2" id="KW-0813">Transport</keyword>
<evidence type="ECO:0000313" key="5">
    <source>
        <dbReference type="Proteomes" id="UP000297891"/>
    </source>
</evidence>
<feature type="transmembrane region" description="Helical" evidence="3">
    <location>
        <begin position="99"/>
        <end position="125"/>
    </location>
</feature>
<name>A0A2M9XZK0_9LEPT</name>
<proteinExistence type="inferred from homology"/>
<dbReference type="PANTHER" id="PTHR30413">
    <property type="entry name" value="INNER MEMBRANE TRANSPORT PERMEASE"/>
    <property type="match status" value="1"/>
</dbReference>
<reference evidence="4" key="1">
    <citation type="journal article" date="2019" name="PLoS Negl. Trop. Dis.">
        <title>Revisiting the worldwide diversity of Leptospira species in the environment.</title>
        <authorList>
            <person name="Vincent A.T."/>
            <person name="Schiettekatte O."/>
            <person name="Bourhy P."/>
            <person name="Veyrier F.J."/>
            <person name="Picardeau M."/>
        </authorList>
    </citation>
    <scope>NUCLEOTIDE SEQUENCE [LARGE SCALE GENOMIC DNA]</scope>
    <source>
        <strain evidence="4">201800277</strain>
    </source>
</reference>
<protein>
    <submittedName>
        <fullName evidence="4">ABC transporter permease</fullName>
    </submittedName>
</protein>
<dbReference type="GO" id="GO:0015920">
    <property type="term" value="P:lipopolysaccharide transport"/>
    <property type="evidence" value="ECO:0007669"/>
    <property type="project" value="TreeGrafter"/>
</dbReference>
<feature type="transmembrane region" description="Helical" evidence="3">
    <location>
        <begin position="220"/>
        <end position="237"/>
    </location>
</feature>
<keyword evidence="3" id="KW-0472">Membrane</keyword>